<name>A0A1Y1LK35_PHOPY</name>
<keyword evidence="3 9" id="KW-0732">Signal</keyword>
<evidence type="ECO:0000256" key="3">
    <source>
        <dbReference type="ARBA" id="ARBA00022729"/>
    </source>
</evidence>
<evidence type="ECO:0000256" key="1">
    <source>
        <dbReference type="ARBA" id="ARBA00007553"/>
    </source>
</evidence>
<keyword evidence="2 7" id="KW-0399">Innate immunity</keyword>
<evidence type="ECO:0000256" key="9">
    <source>
        <dbReference type="SAM" id="SignalP"/>
    </source>
</evidence>
<feature type="domain" description="Peptidoglycan recognition protein family" evidence="11">
    <location>
        <begin position="19"/>
        <end position="163"/>
    </location>
</feature>
<dbReference type="EMBL" id="GEZM01055060">
    <property type="protein sequence ID" value="JAV73188.1"/>
    <property type="molecule type" value="Transcribed_RNA"/>
</dbReference>
<evidence type="ECO:0000256" key="6">
    <source>
        <dbReference type="ARBA" id="ARBA00057187"/>
    </source>
</evidence>
<dbReference type="GO" id="GO:0042834">
    <property type="term" value="F:peptidoglycan binding"/>
    <property type="evidence" value="ECO:0007669"/>
    <property type="project" value="InterPro"/>
</dbReference>
<dbReference type="Gene3D" id="3.40.80.10">
    <property type="entry name" value="Peptidoglycan recognition protein-like"/>
    <property type="match status" value="1"/>
</dbReference>
<dbReference type="PIRSF" id="PIRSF037945">
    <property type="entry name" value="PGRPs"/>
    <property type="match status" value="1"/>
</dbReference>
<evidence type="ECO:0000256" key="8">
    <source>
        <dbReference type="PIRSR" id="PIRSR037945-1"/>
    </source>
</evidence>
<dbReference type="AlphaFoldDB" id="A0A1Y1LK35"/>
<dbReference type="SMART" id="SM00701">
    <property type="entry name" value="PGRP"/>
    <property type="match status" value="1"/>
</dbReference>
<evidence type="ECO:0000259" key="10">
    <source>
        <dbReference type="SMART" id="SM00644"/>
    </source>
</evidence>
<keyword evidence="4 7" id="KW-0391">Immunity</keyword>
<proteinExistence type="inferred from homology"/>
<feature type="chain" id="PRO_5012643592" description="Peptidoglycan-recognition protein" evidence="9">
    <location>
        <begin position="17"/>
        <end position="184"/>
    </location>
</feature>
<feature type="domain" description="N-acetylmuramoyl-L-alanine amidase" evidence="10">
    <location>
        <begin position="32"/>
        <end position="169"/>
    </location>
</feature>
<feature type="disulfide bond" evidence="8">
    <location>
        <begin position="57"/>
        <end position="63"/>
    </location>
</feature>
<dbReference type="InterPro" id="IPR002502">
    <property type="entry name" value="Amidase_domain"/>
</dbReference>
<keyword evidence="5" id="KW-1015">Disulfide bond</keyword>
<dbReference type="FunFam" id="3.40.80.10:FF:000001">
    <property type="entry name" value="Peptidoglycan recognition protein 1"/>
    <property type="match status" value="1"/>
</dbReference>
<reference evidence="12" key="1">
    <citation type="journal article" date="2016" name="Sci. Rep.">
        <title>Molecular characterization of firefly nuptial gifts: a multi-omics approach sheds light on postcopulatory sexual selection.</title>
        <authorList>
            <person name="Al-Wathiqui N."/>
            <person name="Fallon T.R."/>
            <person name="South A."/>
            <person name="Weng J.K."/>
            <person name="Lewis S.M."/>
        </authorList>
    </citation>
    <scope>NUCLEOTIDE SEQUENCE</scope>
</reference>
<dbReference type="SMART" id="SM00644">
    <property type="entry name" value="Ami_2"/>
    <property type="match status" value="1"/>
</dbReference>
<evidence type="ECO:0000313" key="12">
    <source>
        <dbReference type="EMBL" id="JAV73188.1"/>
    </source>
</evidence>
<organism evidence="12">
    <name type="scientific">Photinus pyralis</name>
    <name type="common">Common eastern firefly</name>
    <name type="synonym">Lampyris pyralis</name>
    <dbReference type="NCBI Taxonomy" id="7054"/>
    <lineage>
        <taxon>Eukaryota</taxon>
        <taxon>Metazoa</taxon>
        <taxon>Ecdysozoa</taxon>
        <taxon>Arthropoda</taxon>
        <taxon>Hexapoda</taxon>
        <taxon>Insecta</taxon>
        <taxon>Pterygota</taxon>
        <taxon>Neoptera</taxon>
        <taxon>Endopterygota</taxon>
        <taxon>Coleoptera</taxon>
        <taxon>Polyphaga</taxon>
        <taxon>Elateriformia</taxon>
        <taxon>Elateroidea</taxon>
        <taxon>Lampyridae</taxon>
        <taxon>Lampyrinae</taxon>
        <taxon>Photinus</taxon>
    </lineage>
</organism>
<dbReference type="GO" id="GO:0045087">
    <property type="term" value="P:innate immune response"/>
    <property type="evidence" value="ECO:0007669"/>
    <property type="project" value="UniProtKB-KW"/>
</dbReference>
<comment type="function">
    <text evidence="6">Peptidoglycan-recognition protein probably involved in innate immunity by binding to peptidoglycans (PGN) of bacteria and activating the prophenoloxidase (proPO) cascade immune response. Binds to 1,3-beta-D-glucan and PGN.</text>
</comment>
<dbReference type="PANTHER" id="PTHR11022:SF41">
    <property type="entry name" value="PEPTIDOGLYCAN-RECOGNITION PROTEIN LC-RELATED"/>
    <property type="match status" value="1"/>
</dbReference>
<dbReference type="InterPro" id="IPR015510">
    <property type="entry name" value="PGRP"/>
</dbReference>
<evidence type="ECO:0000259" key="11">
    <source>
        <dbReference type="SMART" id="SM00701"/>
    </source>
</evidence>
<dbReference type="InterPro" id="IPR036505">
    <property type="entry name" value="Amidase/PGRP_sf"/>
</dbReference>
<dbReference type="PANTHER" id="PTHR11022">
    <property type="entry name" value="PEPTIDOGLYCAN RECOGNITION PROTEIN"/>
    <property type="match status" value="1"/>
</dbReference>
<dbReference type="InterPro" id="IPR006619">
    <property type="entry name" value="PGRP_domain_met/bac"/>
</dbReference>
<dbReference type="Pfam" id="PF01510">
    <property type="entry name" value="Amidase_2"/>
    <property type="match status" value="1"/>
</dbReference>
<dbReference type="GO" id="GO:0008745">
    <property type="term" value="F:N-acetylmuramoyl-L-alanine amidase activity"/>
    <property type="evidence" value="ECO:0007669"/>
    <property type="project" value="InterPro"/>
</dbReference>
<dbReference type="InterPro" id="IPR017331">
    <property type="entry name" value="Peptidoglycan_recognition"/>
</dbReference>
<feature type="signal peptide" evidence="9">
    <location>
        <begin position="1"/>
        <end position="16"/>
    </location>
</feature>
<dbReference type="GO" id="GO:0009253">
    <property type="term" value="P:peptidoglycan catabolic process"/>
    <property type="evidence" value="ECO:0007669"/>
    <property type="project" value="InterPro"/>
</dbReference>
<evidence type="ECO:0000256" key="7">
    <source>
        <dbReference type="PIRNR" id="PIRNR037945"/>
    </source>
</evidence>
<evidence type="ECO:0000256" key="4">
    <source>
        <dbReference type="ARBA" id="ARBA00022859"/>
    </source>
</evidence>
<sequence>MANLLLLLCAFGAVAAYAPRIISRSEWGARSSWKPPQTLEENPAPNVIIHHSTGPSCENEHSCKSRVKSFQNYHMDTNRWNDIGYNFLVGEDGNVYEGRGWGKVGAHAPGYNTRSIGICVIGNYESRLPNRAALEAVQNLIAFGAAKGYITYDYALRGHRQVTATLCPGNALYNEITTWSHYTH</sequence>
<evidence type="ECO:0000256" key="5">
    <source>
        <dbReference type="ARBA" id="ARBA00023157"/>
    </source>
</evidence>
<evidence type="ECO:0000256" key="2">
    <source>
        <dbReference type="ARBA" id="ARBA00022588"/>
    </source>
</evidence>
<protein>
    <recommendedName>
        <fullName evidence="7">Peptidoglycan-recognition protein</fullName>
    </recommendedName>
</protein>
<dbReference type="GO" id="GO:0008270">
    <property type="term" value="F:zinc ion binding"/>
    <property type="evidence" value="ECO:0007669"/>
    <property type="project" value="InterPro"/>
</dbReference>
<accession>A0A1Y1LK35</accession>
<comment type="similarity">
    <text evidence="1 7">Belongs to the N-acetylmuramoyl-L-alanine amidase 2 family.</text>
</comment>
<dbReference type="CDD" id="cd06583">
    <property type="entry name" value="PGRP"/>
    <property type="match status" value="1"/>
</dbReference>
<dbReference type="SUPFAM" id="SSF55846">
    <property type="entry name" value="N-acetylmuramoyl-L-alanine amidase-like"/>
    <property type="match status" value="1"/>
</dbReference>